<dbReference type="RefSeq" id="WP_305731047.1">
    <property type="nucleotide sequence ID" value="NZ_OW150024.1"/>
</dbReference>
<protein>
    <submittedName>
        <fullName evidence="4">HTH merR-type domain-containing protein</fullName>
    </submittedName>
</protein>
<evidence type="ECO:0000259" key="3">
    <source>
        <dbReference type="PROSITE" id="PS50937"/>
    </source>
</evidence>
<dbReference type="Proteomes" id="UP001295463">
    <property type="component" value="Chromosome"/>
</dbReference>
<organism evidence="4 5">
    <name type="scientific">Trichlorobacter ammonificans</name>
    <dbReference type="NCBI Taxonomy" id="2916410"/>
    <lineage>
        <taxon>Bacteria</taxon>
        <taxon>Pseudomonadati</taxon>
        <taxon>Thermodesulfobacteriota</taxon>
        <taxon>Desulfuromonadia</taxon>
        <taxon>Geobacterales</taxon>
        <taxon>Geobacteraceae</taxon>
        <taxon>Trichlorobacter</taxon>
    </lineage>
</organism>
<dbReference type="InterPro" id="IPR029063">
    <property type="entry name" value="SAM-dependent_MTases_sf"/>
</dbReference>
<evidence type="ECO:0000313" key="5">
    <source>
        <dbReference type="Proteomes" id="UP001295463"/>
    </source>
</evidence>
<gene>
    <name evidence="4" type="ORF">GEAMG1_0260</name>
</gene>
<name>A0ABN8HFY9_9BACT</name>
<dbReference type="PANTHER" id="PTHR30204:SF90">
    <property type="entry name" value="HTH-TYPE TRANSCRIPTIONAL ACTIVATOR MTA"/>
    <property type="match status" value="1"/>
</dbReference>
<evidence type="ECO:0000313" key="4">
    <source>
        <dbReference type="EMBL" id="CAH2030082.1"/>
    </source>
</evidence>
<dbReference type="InterPro" id="IPR000551">
    <property type="entry name" value="MerR-type_HTH_dom"/>
</dbReference>
<dbReference type="Gene3D" id="1.10.1660.10">
    <property type="match status" value="1"/>
</dbReference>
<feature type="coiled-coil region" evidence="2">
    <location>
        <begin position="381"/>
        <end position="408"/>
    </location>
</feature>
<dbReference type="SMART" id="SM00422">
    <property type="entry name" value="HTH_MERR"/>
    <property type="match status" value="1"/>
</dbReference>
<reference evidence="4 5" key="1">
    <citation type="submission" date="2022-03" db="EMBL/GenBank/DDBJ databases">
        <authorList>
            <person name="Koch H."/>
        </authorList>
    </citation>
    <scope>NUCLEOTIDE SEQUENCE [LARGE SCALE GENOMIC DNA]</scope>
    <source>
        <strain evidence="4 5">G1</strain>
    </source>
</reference>
<keyword evidence="1" id="KW-0238">DNA-binding</keyword>
<dbReference type="EMBL" id="OW150024">
    <property type="protein sequence ID" value="CAH2030082.1"/>
    <property type="molecule type" value="Genomic_DNA"/>
</dbReference>
<dbReference type="CDD" id="cd02440">
    <property type="entry name" value="AdoMet_MTases"/>
    <property type="match status" value="1"/>
</dbReference>
<dbReference type="SUPFAM" id="SSF46955">
    <property type="entry name" value="Putative DNA-binding domain"/>
    <property type="match status" value="1"/>
</dbReference>
<dbReference type="Gene3D" id="3.40.50.150">
    <property type="entry name" value="Vaccinia Virus protein VP39"/>
    <property type="match status" value="1"/>
</dbReference>
<sequence length="421" mass="47181">MFRITQLAEQFGLSRSTLLYYDRIGLLSPSGRSEAGYRQYSPADRARLESICSLRRAGMDIEGIRAILATSGDDSTTVLRRRLDEIGVEIEALRTKQRLLAGMLKVQGAGGPGASVNKEMFVAMLRAAGMDDAAMKKLHMEFERQEPTAHHAFLLSLGISEKEALLIRKWSAAMENTMTMQYFYELFEKLPRQGPGCREATLRALGLLADLPANPAVLDIGCGSGIQTLLLADELQTKVVAVDNHQPLLKILSQAAGEAGLAVETCEMSMMEMPFAPERFDLLWAEGSIFIIGLERGLHEFARHLKPGGYLAFTELCWFVENPPDEVKDFFAAACPEMKSAGDVRQRCVDFGYRVIDSFNLPDSAWWDDYYTPMLARMEELKQRNVGIAEAEEVYARLEAEIEMFRKYSASYGYTFFVLQK</sequence>
<dbReference type="InterPro" id="IPR009061">
    <property type="entry name" value="DNA-bd_dom_put_sf"/>
</dbReference>
<dbReference type="InterPro" id="IPR041698">
    <property type="entry name" value="Methyltransf_25"/>
</dbReference>
<keyword evidence="5" id="KW-1185">Reference proteome</keyword>
<dbReference type="PROSITE" id="PS50937">
    <property type="entry name" value="HTH_MERR_2"/>
    <property type="match status" value="1"/>
</dbReference>
<accession>A0ABN8HFY9</accession>
<feature type="domain" description="HTH merR-type" evidence="3">
    <location>
        <begin position="1"/>
        <end position="70"/>
    </location>
</feature>
<evidence type="ECO:0000256" key="2">
    <source>
        <dbReference type="SAM" id="Coils"/>
    </source>
</evidence>
<dbReference type="Pfam" id="PF13649">
    <property type="entry name" value="Methyltransf_25"/>
    <property type="match status" value="1"/>
</dbReference>
<keyword evidence="2" id="KW-0175">Coiled coil</keyword>
<evidence type="ECO:0000256" key="1">
    <source>
        <dbReference type="ARBA" id="ARBA00023125"/>
    </source>
</evidence>
<dbReference type="PANTHER" id="PTHR30204">
    <property type="entry name" value="REDOX-CYCLING DRUG-SENSING TRANSCRIPTIONAL ACTIVATOR SOXR"/>
    <property type="match status" value="1"/>
</dbReference>
<dbReference type="Pfam" id="PF13411">
    <property type="entry name" value="MerR_1"/>
    <property type="match status" value="1"/>
</dbReference>
<proteinExistence type="predicted"/>
<dbReference type="SUPFAM" id="SSF53335">
    <property type="entry name" value="S-adenosyl-L-methionine-dependent methyltransferases"/>
    <property type="match status" value="1"/>
</dbReference>
<dbReference type="InterPro" id="IPR047057">
    <property type="entry name" value="MerR_fam"/>
</dbReference>